<evidence type="ECO:0000313" key="1">
    <source>
        <dbReference type="EMBL" id="BBX95636.1"/>
    </source>
</evidence>
<dbReference type="Pfam" id="PF00496">
    <property type="entry name" value="SBP_bac_5"/>
    <property type="match status" value="1"/>
</dbReference>
<keyword evidence="2" id="KW-1185">Reference proteome</keyword>
<dbReference type="PANTHER" id="PTHR30290:SF65">
    <property type="entry name" value="MONOACYL PHOSPHATIDYLINOSITOL TETRAMANNOSIDE-BINDING PROTEIN LPQW-RELATED"/>
    <property type="match status" value="1"/>
</dbReference>
<dbReference type="PANTHER" id="PTHR30290">
    <property type="entry name" value="PERIPLASMIC BINDING COMPONENT OF ABC TRANSPORTER"/>
    <property type="match status" value="1"/>
</dbReference>
<dbReference type="CDD" id="cd08501">
    <property type="entry name" value="PBP2_Lpqw"/>
    <property type="match status" value="1"/>
</dbReference>
<dbReference type="GO" id="GO:0042597">
    <property type="term" value="C:periplasmic space"/>
    <property type="evidence" value="ECO:0007669"/>
    <property type="project" value="UniProtKB-ARBA"/>
</dbReference>
<dbReference type="AlphaFoldDB" id="A0A1X1XY19"/>
<dbReference type="InterPro" id="IPR030678">
    <property type="entry name" value="Peptide/Ni-bd"/>
</dbReference>
<dbReference type="Gene3D" id="3.90.76.10">
    <property type="entry name" value="Dipeptide-binding Protein, Domain 1"/>
    <property type="match status" value="1"/>
</dbReference>
<dbReference type="PIRSF" id="PIRSF002741">
    <property type="entry name" value="MppA"/>
    <property type="match status" value="1"/>
</dbReference>
<dbReference type="GO" id="GO:1904680">
    <property type="term" value="F:peptide transmembrane transporter activity"/>
    <property type="evidence" value="ECO:0007669"/>
    <property type="project" value="TreeGrafter"/>
</dbReference>
<dbReference type="SUPFAM" id="SSF53850">
    <property type="entry name" value="Periplasmic binding protein-like II"/>
    <property type="match status" value="1"/>
</dbReference>
<name>A0A1X1XY19_9MYCO</name>
<sequence>MALLAAGLVLAGCSPAAPIAPSTGVDAAVGTTSDINPQDPATLQDGGNLRLSITDFPANFNTLHIDGNVADVAAMMKATLPRAFIIGPDGSTTVDTDYFTSIELTSTSPQVVAYTINPKAVWSDGTPITWRDIASQVHATSGADKSFAIAATGGSERVASVTRGVDDRQAIVTFAKPYAEWRGMFAGNGMLLPASMTATPEAFNKGQLEGPGPSAGPFIVSSLDRTTQRIVLTRNPKWWGTRPRLDSITYLVLDDAARLPALQNHTIDATGIGTLDQLTIAQRTKGISIRRAPGPSWYHFTFNGAAGSILADKALRLAVSKGIDRRTIAKVVQYGLASNPTPLNNHIFVAGQEGYQDNSGVVAYDPEQAKRELDALGWKQRGQFRVKDGRPLVIRDLFYDAQSTRQFAQIAQHTLAQIGVKLELEAKSGSGFFSNYINVGAFDIAQFGWVGDAFPLSSLTQIYRSDGEGNFGKIGSPQIDAAIEQTLEELDPGRARALANQVDKLIWEEGFSLPLTQSPGDVAVVSTLANFGATGLADLDYTAIGFMRS</sequence>
<accession>A0A1X1XY19</accession>
<dbReference type="InterPro" id="IPR039424">
    <property type="entry name" value="SBP_5"/>
</dbReference>
<gene>
    <name evidence="1" type="ORF">MLAC_09300</name>
</gene>
<dbReference type="Gene3D" id="3.10.105.10">
    <property type="entry name" value="Dipeptide-binding Protein, Domain 3"/>
    <property type="match status" value="1"/>
</dbReference>
<dbReference type="GO" id="GO:0043190">
    <property type="term" value="C:ATP-binding cassette (ABC) transporter complex"/>
    <property type="evidence" value="ECO:0007669"/>
    <property type="project" value="InterPro"/>
</dbReference>
<dbReference type="Proteomes" id="UP000466396">
    <property type="component" value="Chromosome"/>
</dbReference>
<dbReference type="STRING" id="169765.AWC15_05005"/>
<dbReference type="EMBL" id="AP022581">
    <property type="protein sequence ID" value="BBX95636.1"/>
    <property type="molecule type" value="Genomic_DNA"/>
</dbReference>
<organism evidence="1 2">
    <name type="scientific">Mycobacterium lacus</name>
    <dbReference type="NCBI Taxonomy" id="169765"/>
    <lineage>
        <taxon>Bacteria</taxon>
        <taxon>Bacillati</taxon>
        <taxon>Actinomycetota</taxon>
        <taxon>Actinomycetes</taxon>
        <taxon>Mycobacteriales</taxon>
        <taxon>Mycobacteriaceae</taxon>
        <taxon>Mycobacterium</taxon>
    </lineage>
</organism>
<dbReference type="InterPro" id="IPR000914">
    <property type="entry name" value="SBP_5_dom"/>
</dbReference>
<protein>
    <submittedName>
        <fullName evidence="1">Uncharacterized protein</fullName>
    </submittedName>
</protein>
<dbReference type="GO" id="GO:0015833">
    <property type="term" value="P:peptide transport"/>
    <property type="evidence" value="ECO:0007669"/>
    <property type="project" value="TreeGrafter"/>
</dbReference>
<proteinExistence type="predicted"/>
<reference evidence="1 2" key="1">
    <citation type="journal article" date="2019" name="Emerg. Microbes Infect.">
        <title>Comprehensive subspecies identification of 175 nontuberculous mycobacteria species based on 7547 genomic profiles.</title>
        <authorList>
            <person name="Matsumoto Y."/>
            <person name="Kinjo T."/>
            <person name="Motooka D."/>
            <person name="Nabeya D."/>
            <person name="Jung N."/>
            <person name="Uechi K."/>
            <person name="Horii T."/>
            <person name="Iida T."/>
            <person name="Fujita J."/>
            <person name="Nakamura S."/>
        </authorList>
    </citation>
    <scope>NUCLEOTIDE SEQUENCE [LARGE SCALE GENOMIC DNA]</scope>
    <source>
        <strain evidence="1 2">JCM 15657</strain>
    </source>
</reference>
<evidence type="ECO:0000313" key="2">
    <source>
        <dbReference type="Proteomes" id="UP000466396"/>
    </source>
</evidence>
<dbReference type="Gene3D" id="3.40.190.10">
    <property type="entry name" value="Periplasmic binding protein-like II"/>
    <property type="match status" value="1"/>
</dbReference>
<dbReference type="KEGG" id="mlj:MLAC_09300"/>